<keyword evidence="2 7" id="KW-0812">Transmembrane</keyword>
<accession>A0ABQ5U5Z4</accession>
<dbReference type="HAMAP" id="MF_02065">
    <property type="entry name" value="MltG"/>
    <property type="match status" value="1"/>
</dbReference>
<dbReference type="GO" id="GO:0016829">
    <property type="term" value="F:lyase activity"/>
    <property type="evidence" value="ECO:0007669"/>
    <property type="project" value="UniProtKB-KW"/>
</dbReference>
<keyword evidence="9" id="KW-1185">Reference proteome</keyword>
<evidence type="ECO:0000256" key="1">
    <source>
        <dbReference type="ARBA" id="ARBA00022475"/>
    </source>
</evidence>
<comment type="similarity">
    <text evidence="7">Belongs to the transglycosylase MltG family.</text>
</comment>
<dbReference type="PANTHER" id="PTHR30518:SF2">
    <property type="entry name" value="ENDOLYTIC MUREIN TRANSGLYCOSYLASE"/>
    <property type="match status" value="1"/>
</dbReference>
<gene>
    <name evidence="7" type="primary">mltG</name>
    <name evidence="8" type="ORF">GCM10007924_27960</name>
</gene>
<proteinExistence type="inferred from homology"/>
<dbReference type="Proteomes" id="UP001161409">
    <property type="component" value="Unassembled WGS sequence"/>
</dbReference>
<dbReference type="EMBL" id="BSNF01000008">
    <property type="protein sequence ID" value="GLQ07575.1"/>
    <property type="molecule type" value="Genomic_DNA"/>
</dbReference>
<comment type="caution">
    <text evidence="8">The sequence shown here is derived from an EMBL/GenBank/DDBJ whole genome shotgun (WGS) entry which is preliminary data.</text>
</comment>
<evidence type="ECO:0000256" key="4">
    <source>
        <dbReference type="ARBA" id="ARBA00023136"/>
    </source>
</evidence>
<dbReference type="EC" id="4.2.2.29" evidence="7"/>
<feature type="site" description="Important for catalytic activity" evidence="7">
    <location>
        <position position="203"/>
    </location>
</feature>
<evidence type="ECO:0000256" key="7">
    <source>
        <dbReference type="HAMAP-Rule" id="MF_02065"/>
    </source>
</evidence>
<keyword evidence="6 7" id="KW-0961">Cell wall biogenesis/degradation</keyword>
<dbReference type="Gene3D" id="3.30.160.60">
    <property type="entry name" value="Classic Zinc Finger"/>
    <property type="match status" value="1"/>
</dbReference>
<dbReference type="NCBIfam" id="TIGR00247">
    <property type="entry name" value="endolytic transglycosylase MltG"/>
    <property type="match status" value="1"/>
</dbReference>
<dbReference type="RefSeq" id="WP_169561640.1">
    <property type="nucleotide sequence ID" value="NZ_BSNF01000008.1"/>
</dbReference>
<dbReference type="CDD" id="cd08010">
    <property type="entry name" value="MltG_like"/>
    <property type="match status" value="1"/>
</dbReference>
<dbReference type="InterPro" id="IPR003770">
    <property type="entry name" value="MLTG-like"/>
</dbReference>
<evidence type="ECO:0000313" key="8">
    <source>
        <dbReference type="EMBL" id="GLQ07575.1"/>
    </source>
</evidence>
<dbReference type="Gene3D" id="3.30.1490.480">
    <property type="entry name" value="Endolytic murein transglycosylase"/>
    <property type="match status" value="1"/>
</dbReference>
<comment type="catalytic activity">
    <reaction evidence="7">
        <text>a peptidoglycan chain = a peptidoglycan chain with N-acetyl-1,6-anhydromuramyl-[peptide] at the reducing end + a peptidoglycan chain with N-acetylglucosamine at the non-reducing end.</text>
        <dbReference type="EC" id="4.2.2.29"/>
    </reaction>
</comment>
<reference evidence="8" key="2">
    <citation type="submission" date="2023-01" db="EMBL/GenBank/DDBJ databases">
        <title>Draft genome sequence of Sneathiella chinensis strain NBRC 103408.</title>
        <authorList>
            <person name="Sun Q."/>
            <person name="Mori K."/>
        </authorList>
    </citation>
    <scope>NUCLEOTIDE SEQUENCE</scope>
    <source>
        <strain evidence="8">NBRC 103408</strain>
    </source>
</reference>
<comment type="function">
    <text evidence="7">Functions as a peptidoglycan terminase that cleaves nascent peptidoglycan strands endolytically to terminate their elongation.</text>
</comment>
<dbReference type="Pfam" id="PF02618">
    <property type="entry name" value="YceG"/>
    <property type="match status" value="1"/>
</dbReference>
<evidence type="ECO:0000256" key="2">
    <source>
        <dbReference type="ARBA" id="ARBA00022692"/>
    </source>
</evidence>
<keyword evidence="4 7" id="KW-0472">Membrane</keyword>
<protein>
    <recommendedName>
        <fullName evidence="7">Endolytic murein transglycosylase</fullName>
        <ecNumber evidence="7">4.2.2.29</ecNumber>
    </recommendedName>
    <alternativeName>
        <fullName evidence="7">Peptidoglycan lytic transglycosylase</fullName>
    </alternativeName>
    <alternativeName>
        <fullName evidence="7">Peptidoglycan polymerization terminase</fullName>
    </alternativeName>
</protein>
<sequence length="328" mass="35961">MKRLFIFVLALFVLFNLALAGTAFYGWKQFHAPGPLDQETVLVLDKGVGLRGIATRLKEAGIIRNDLVFVFGVRLKDQAKNLKAGEYRFTEGMSGLAIMNLLVSGKGVVHSLTIPEGLQSREIRDLIEQADPLSGELTEALPEGSILPETYHFTRGDQRNALVKRMKSAMKDALETVWNGRKPDPLITSKQDLLVLASIVEKETGLASERPHVAGVFLNRLKIGMRLQSDPTVIYGVTEGKADMGRPISRKDLATDTPYNTYTRGGLPAGPISNPGLDSLRAVVDPKVTKDLYFVADGTGGHAFARTLAEHNRNVRAWRKLERAGGSQ</sequence>
<keyword evidence="3 7" id="KW-1133">Transmembrane helix</keyword>
<evidence type="ECO:0000256" key="5">
    <source>
        <dbReference type="ARBA" id="ARBA00023239"/>
    </source>
</evidence>
<organism evidence="8 9">
    <name type="scientific">Sneathiella chinensis</name>
    <dbReference type="NCBI Taxonomy" id="349750"/>
    <lineage>
        <taxon>Bacteria</taxon>
        <taxon>Pseudomonadati</taxon>
        <taxon>Pseudomonadota</taxon>
        <taxon>Alphaproteobacteria</taxon>
        <taxon>Sneathiellales</taxon>
        <taxon>Sneathiellaceae</taxon>
        <taxon>Sneathiella</taxon>
    </lineage>
</organism>
<evidence type="ECO:0000256" key="3">
    <source>
        <dbReference type="ARBA" id="ARBA00022989"/>
    </source>
</evidence>
<name>A0ABQ5U5Z4_9PROT</name>
<dbReference type="PANTHER" id="PTHR30518">
    <property type="entry name" value="ENDOLYTIC MUREIN TRANSGLYCOSYLASE"/>
    <property type="match status" value="1"/>
</dbReference>
<keyword evidence="7" id="KW-0997">Cell inner membrane</keyword>
<evidence type="ECO:0000313" key="9">
    <source>
        <dbReference type="Proteomes" id="UP001161409"/>
    </source>
</evidence>
<keyword evidence="5 7" id="KW-0456">Lyase</keyword>
<keyword evidence="1 7" id="KW-1003">Cell membrane</keyword>
<evidence type="ECO:0000256" key="6">
    <source>
        <dbReference type="ARBA" id="ARBA00023316"/>
    </source>
</evidence>
<reference evidence="8" key="1">
    <citation type="journal article" date="2014" name="Int. J. Syst. Evol. Microbiol.">
        <title>Complete genome of a new Firmicutes species belonging to the dominant human colonic microbiota ('Ruminococcus bicirculans') reveals two chromosomes and a selective capacity to utilize plant glucans.</title>
        <authorList>
            <consortium name="NISC Comparative Sequencing Program"/>
            <person name="Wegmann U."/>
            <person name="Louis P."/>
            <person name="Goesmann A."/>
            <person name="Henrissat B."/>
            <person name="Duncan S.H."/>
            <person name="Flint H.J."/>
        </authorList>
    </citation>
    <scope>NUCLEOTIDE SEQUENCE</scope>
    <source>
        <strain evidence="8">NBRC 103408</strain>
    </source>
</reference>